<dbReference type="EMBL" id="CP042305">
    <property type="protein sequence ID" value="QDZ13451.1"/>
    <property type="molecule type" value="Genomic_DNA"/>
</dbReference>
<name>A0A5B8M097_9MICO</name>
<feature type="transmembrane region" description="Helical" evidence="1">
    <location>
        <begin position="6"/>
        <end position="25"/>
    </location>
</feature>
<accession>A0A5B8M097</accession>
<dbReference type="AlphaFoldDB" id="A0A5B8M097"/>
<keyword evidence="1" id="KW-0472">Membrane</keyword>
<evidence type="ECO:0000256" key="1">
    <source>
        <dbReference type="SAM" id="Phobius"/>
    </source>
</evidence>
<protein>
    <submittedName>
        <fullName evidence="2">Uncharacterized protein</fullName>
    </submittedName>
</protein>
<proteinExistence type="predicted"/>
<keyword evidence="1" id="KW-1133">Transmembrane helix</keyword>
<evidence type="ECO:0000313" key="3">
    <source>
        <dbReference type="Proteomes" id="UP000320216"/>
    </source>
</evidence>
<sequence length="67" mass="7335">MAGAIIAWVIAAVVIVAAVTTFVIGRGRKRNDTGLRTSLMHNARMEQEAELRRGQSQAIDKVRQFGP</sequence>
<dbReference type="RefSeq" id="WP_146317381.1">
    <property type="nucleotide sequence ID" value="NZ_CP042305.1"/>
</dbReference>
<organism evidence="2 3">
    <name type="scientific">Humibacter ginsenosidimutans</name>
    <dbReference type="NCBI Taxonomy" id="2599293"/>
    <lineage>
        <taxon>Bacteria</taxon>
        <taxon>Bacillati</taxon>
        <taxon>Actinomycetota</taxon>
        <taxon>Actinomycetes</taxon>
        <taxon>Micrococcales</taxon>
        <taxon>Microbacteriaceae</taxon>
        <taxon>Humibacter</taxon>
    </lineage>
</organism>
<dbReference type="KEGG" id="huw:FPZ11_00250"/>
<evidence type="ECO:0000313" key="2">
    <source>
        <dbReference type="EMBL" id="QDZ13451.1"/>
    </source>
</evidence>
<keyword evidence="3" id="KW-1185">Reference proteome</keyword>
<keyword evidence="1" id="KW-0812">Transmembrane</keyword>
<dbReference type="Proteomes" id="UP000320216">
    <property type="component" value="Chromosome"/>
</dbReference>
<reference evidence="2 3" key="1">
    <citation type="submission" date="2019-07" db="EMBL/GenBank/DDBJ databases">
        <title>Full genome sequence of Humibacter sp. WJ7-1.</title>
        <authorList>
            <person name="Im W.-T."/>
        </authorList>
    </citation>
    <scope>NUCLEOTIDE SEQUENCE [LARGE SCALE GENOMIC DNA]</scope>
    <source>
        <strain evidence="2 3">WJ7-1</strain>
    </source>
</reference>
<gene>
    <name evidence="2" type="ORF">FPZ11_00250</name>
</gene>